<reference evidence="10 11" key="1">
    <citation type="submission" date="2024-05" db="EMBL/GenBank/DDBJ databases">
        <title>De novo assembly of an allotetraploid wild potato.</title>
        <authorList>
            <person name="Hosaka A.J."/>
        </authorList>
    </citation>
    <scope>NUCLEOTIDE SEQUENCE [LARGE SCALE GENOMIC DNA]</scope>
    <source>
        <tissue evidence="10">Young leaves</tissue>
    </source>
</reference>
<evidence type="ECO:0000256" key="7">
    <source>
        <dbReference type="SAM" id="Phobius"/>
    </source>
</evidence>
<comment type="similarity">
    <text evidence="2 6">Belongs to the thiolase-like superfamily. Chalcone/stilbene synthases family.</text>
</comment>
<dbReference type="InterPro" id="IPR013601">
    <property type="entry name" value="FAE1_typ3_polyketide_synth"/>
</dbReference>
<keyword evidence="11" id="KW-1185">Reference proteome</keyword>
<evidence type="ECO:0000256" key="3">
    <source>
        <dbReference type="ARBA" id="ARBA00022679"/>
    </source>
</evidence>
<keyword evidence="7" id="KW-1133">Transmembrane helix</keyword>
<evidence type="ECO:0000259" key="8">
    <source>
        <dbReference type="Pfam" id="PF08392"/>
    </source>
</evidence>
<dbReference type="InterPro" id="IPR012392">
    <property type="entry name" value="3-ktacl-CoA_syn"/>
</dbReference>
<keyword evidence="7" id="KW-0472">Membrane</keyword>
<dbReference type="InterPro" id="IPR016039">
    <property type="entry name" value="Thiolase-like"/>
</dbReference>
<dbReference type="EC" id="2.3.1.-" evidence="6"/>
<comment type="pathway">
    <text evidence="1 6">Lipid metabolism; fatty acid biosynthesis.</text>
</comment>
<name>A0ABD2UXR7_9SOLN</name>
<evidence type="ECO:0000256" key="2">
    <source>
        <dbReference type="ARBA" id="ARBA00005531"/>
    </source>
</evidence>
<organism evidence="10 11">
    <name type="scientific">Solanum stoloniferum</name>
    <dbReference type="NCBI Taxonomy" id="62892"/>
    <lineage>
        <taxon>Eukaryota</taxon>
        <taxon>Viridiplantae</taxon>
        <taxon>Streptophyta</taxon>
        <taxon>Embryophyta</taxon>
        <taxon>Tracheophyta</taxon>
        <taxon>Spermatophyta</taxon>
        <taxon>Magnoliopsida</taxon>
        <taxon>eudicotyledons</taxon>
        <taxon>Gunneridae</taxon>
        <taxon>Pentapetalae</taxon>
        <taxon>asterids</taxon>
        <taxon>lamiids</taxon>
        <taxon>Solanales</taxon>
        <taxon>Solanaceae</taxon>
        <taxon>Solanoideae</taxon>
        <taxon>Solaneae</taxon>
        <taxon>Solanum</taxon>
    </lineage>
</organism>
<keyword evidence="3 6" id="KW-0808">Transferase</keyword>
<feature type="domain" description="Beta-ketoacyl-[acyl-carrier-protein] synthase III C-terminal" evidence="9">
    <location>
        <begin position="371"/>
        <end position="451"/>
    </location>
</feature>
<sequence length="477" mass="53818">MEKEPIILDSYKLLWKQLVSSSLMEILKVLVLLVFFTMESCIILQNLQPMFHIVPFSVLLIIYFISLAYISKTSPVYVVDFSCYKPPNCLRVPFTAYIEHARMLDFFDDKSVSFISKILHLSGLGEQTYFPPGLFYMPPKSGHKEAINEVHMILFSVFENLLSKTNISPQDIDILIVNCSGFCPNPSLSSIIVNKYSLKEGVKSYTISGMGCSANSLAVDMARNIMYTHDNSNAVILSTEILSTGWYPGRERPFMILNCIFRVGGAAILLSNKKDAKSHAKYKLLWTLRTQGAFDDKGYYSAYRDEDSSGITGVRLNGDVLQVAGDTLRTHMPVLGGRFLPLIEKLRFLKSVLMYKRSKEIYIPNFRTAFQHFCFPATGKSVVRETAKRLKLGDRDMEAALMTLHRFGNQSSASLWYELAYLEGKERVKEGDKVWQLGMGTGPKCNSVIMECIRPILGEALIGPWADTINTYPLTIP</sequence>
<dbReference type="Pfam" id="PF08541">
    <property type="entry name" value="ACP_syn_III_C"/>
    <property type="match status" value="1"/>
</dbReference>
<evidence type="ECO:0000313" key="11">
    <source>
        <dbReference type="Proteomes" id="UP001627284"/>
    </source>
</evidence>
<evidence type="ECO:0000256" key="1">
    <source>
        <dbReference type="ARBA" id="ARBA00005194"/>
    </source>
</evidence>
<dbReference type="GO" id="GO:0009922">
    <property type="term" value="F:fatty acid elongase activity"/>
    <property type="evidence" value="ECO:0007669"/>
    <property type="project" value="UniProtKB-EC"/>
</dbReference>
<feature type="domain" description="FAE" evidence="8">
    <location>
        <begin position="71"/>
        <end position="354"/>
    </location>
</feature>
<dbReference type="CDD" id="cd00831">
    <property type="entry name" value="CHS_like"/>
    <property type="match status" value="1"/>
</dbReference>
<evidence type="ECO:0000256" key="6">
    <source>
        <dbReference type="PIRNR" id="PIRNR036417"/>
    </source>
</evidence>
<dbReference type="SUPFAM" id="SSF53901">
    <property type="entry name" value="Thiolase-like"/>
    <property type="match status" value="2"/>
</dbReference>
<keyword evidence="4 6" id="KW-0012">Acyltransferase</keyword>
<dbReference type="EMBL" id="JBJKTR010000003">
    <property type="protein sequence ID" value="KAL3373239.1"/>
    <property type="molecule type" value="Genomic_DNA"/>
</dbReference>
<comment type="catalytic activity">
    <reaction evidence="5">
        <text>a very-long-chain acyl-CoA + malonyl-CoA + H(+) = a very-long-chain 3-oxoacyl-CoA + CO2 + CoA</text>
        <dbReference type="Rhea" id="RHEA:32727"/>
        <dbReference type="ChEBI" id="CHEBI:15378"/>
        <dbReference type="ChEBI" id="CHEBI:16526"/>
        <dbReference type="ChEBI" id="CHEBI:57287"/>
        <dbReference type="ChEBI" id="CHEBI:57384"/>
        <dbReference type="ChEBI" id="CHEBI:90725"/>
        <dbReference type="ChEBI" id="CHEBI:90736"/>
        <dbReference type="EC" id="2.3.1.199"/>
    </reaction>
</comment>
<dbReference type="InterPro" id="IPR013747">
    <property type="entry name" value="ACP_syn_III_C"/>
</dbReference>
<dbReference type="PANTHER" id="PTHR31561">
    <property type="entry name" value="3-KETOACYL-COA SYNTHASE"/>
    <property type="match status" value="1"/>
</dbReference>
<evidence type="ECO:0000256" key="4">
    <source>
        <dbReference type="ARBA" id="ARBA00023315"/>
    </source>
</evidence>
<evidence type="ECO:0000259" key="9">
    <source>
        <dbReference type="Pfam" id="PF08541"/>
    </source>
</evidence>
<dbReference type="AlphaFoldDB" id="A0ABD2UXR7"/>
<dbReference type="Proteomes" id="UP001627284">
    <property type="component" value="Unassembled WGS sequence"/>
</dbReference>
<gene>
    <name evidence="10" type="ORF">AABB24_005310</name>
</gene>
<dbReference type="Pfam" id="PF08392">
    <property type="entry name" value="FAE1_CUT1_RppA"/>
    <property type="match status" value="1"/>
</dbReference>
<evidence type="ECO:0000313" key="10">
    <source>
        <dbReference type="EMBL" id="KAL3373239.1"/>
    </source>
</evidence>
<dbReference type="Gene3D" id="3.40.47.10">
    <property type="match status" value="1"/>
</dbReference>
<evidence type="ECO:0000256" key="5">
    <source>
        <dbReference type="ARBA" id="ARBA00047375"/>
    </source>
</evidence>
<protein>
    <recommendedName>
        <fullName evidence="6">3-ketoacyl-CoA synthase</fullName>
        <ecNumber evidence="6">2.3.1.-</ecNumber>
    </recommendedName>
</protein>
<proteinExistence type="inferred from homology"/>
<keyword evidence="7" id="KW-0812">Transmembrane</keyword>
<feature type="transmembrane region" description="Helical" evidence="7">
    <location>
        <begin position="50"/>
        <end position="70"/>
    </location>
</feature>
<accession>A0ABD2UXR7</accession>
<dbReference type="PIRSF" id="PIRSF036417">
    <property type="entry name" value="3-ktacl-CoA_syn"/>
    <property type="match status" value="1"/>
</dbReference>
<feature type="transmembrane region" description="Helical" evidence="7">
    <location>
        <begin position="18"/>
        <end position="38"/>
    </location>
</feature>
<comment type="caution">
    <text evidence="10">The sequence shown here is derived from an EMBL/GenBank/DDBJ whole genome shotgun (WGS) entry which is preliminary data.</text>
</comment>